<sequence length="218" mass="24306">MLQAFTDLTLTVLQLDDWVLCRIYNKKGIVEKQHTAARKSDCSDVEDQKPGPLALSRKVGAMPPPPPPSSSTAPTATAALDDLVYFDSSDSVPRLHTDSSCSEHVVSPEFTCERRCRASPSGRSGKIPWTFRTITWMPQLTTHFCLSSRIIRCRHCRTCSCTCRSPSDLSSHQKANKLSFGGHCSTRFPHRNTRLKTQVHECARARGLAATQQLGYWN</sequence>
<feature type="compositionally biased region" description="Basic and acidic residues" evidence="1">
    <location>
        <begin position="38"/>
        <end position="49"/>
    </location>
</feature>
<evidence type="ECO:0000313" key="2">
    <source>
        <dbReference type="EMBL" id="RVW51104.1"/>
    </source>
</evidence>
<evidence type="ECO:0000256" key="1">
    <source>
        <dbReference type="SAM" id="MobiDB-lite"/>
    </source>
</evidence>
<name>A0A438ETK2_VITVI</name>
<protein>
    <submittedName>
        <fullName evidence="2">NAC domain-containing protein 2</fullName>
    </submittedName>
</protein>
<dbReference type="AlphaFoldDB" id="A0A438ETK2"/>
<dbReference type="EMBL" id="QGNW01001187">
    <property type="protein sequence ID" value="RVW51104.1"/>
    <property type="molecule type" value="Genomic_DNA"/>
</dbReference>
<proteinExistence type="predicted"/>
<organism evidence="2 3">
    <name type="scientific">Vitis vinifera</name>
    <name type="common">Grape</name>
    <dbReference type="NCBI Taxonomy" id="29760"/>
    <lineage>
        <taxon>Eukaryota</taxon>
        <taxon>Viridiplantae</taxon>
        <taxon>Streptophyta</taxon>
        <taxon>Embryophyta</taxon>
        <taxon>Tracheophyta</taxon>
        <taxon>Spermatophyta</taxon>
        <taxon>Magnoliopsida</taxon>
        <taxon>eudicotyledons</taxon>
        <taxon>Gunneridae</taxon>
        <taxon>Pentapetalae</taxon>
        <taxon>rosids</taxon>
        <taxon>Vitales</taxon>
        <taxon>Vitaceae</taxon>
        <taxon>Viteae</taxon>
        <taxon>Vitis</taxon>
    </lineage>
</organism>
<evidence type="ECO:0000313" key="3">
    <source>
        <dbReference type="Proteomes" id="UP000288805"/>
    </source>
</evidence>
<gene>
    <name evidence="2" type="primary">NAC002_3</name>
    <name evidence="2" type="ORF">CK203_078081</name>
</gene>
<reference evidence="2 3" key="1">
    <citation type="journal article" date="2018" name="PLoS Genet.">
        <title>Population sequencing reveals clonal diversity and ancestral inbreeding in the grapevine cultivar Chardonnay.</title>
        <authorList>
            <person name="Roach M.J."/>
            <person name="Johnson D.L."/>
            <person name="Bohlmann J."/>
            <person name="van Vuuren H.J."/>
            <person name="Jones S.J."/>
            <person name="Pretorius I.S."/>
            <person name="Schmidt S.A."/>
            <person name="Borneman A.R."/>
        </authorList>
    </citation>
    <scope>NUCLEOTIDE SEQUENCE [LARGE SCALE GENOMIC DNA]</scope>
    <source>
        <strain evidence="3">cv. Chardonnay</strain>
        <tissue evidence="2">Leaf</tissue>
    </source>
</reference>
<dbReference type="Proteomes" id="UP000288805">
    <property type="component" value="Unassembled WGS sequence"/>
</dbReference>
<feature type="region of interest" description="Disordered" evidence="1">
    <location>
        <begin position="38"/>
        <end position="74"/>
    </location>
</feature>
<accession>A0A438ETK2</accession>
<comment type="caution">
    <text evidence="2">The sequence shown here is derived from an EMBL/GenBank/DDBJ whole genome shotgun (WGS) entry which is preliminary data.</text>
</comment>